<proteinExistence type="predicted"/>
<reference evidence="2" key="1">
    <citation type="submission" date="2023-12" db="EMBL/GenBank/DDBJ databases">
        <title>Genome assembly of Anisodus tanguticus.</title>
        <authorList>
            <person name="Wang Y.-J."/>
        </authorList>
    </citation>
    <scope>NUCLEOTIDE SEQUENCE</scope>
    <source>
        <strain evidence="2">KB-2021</strain>
        <tissue evidence="2">Leaf</tissue>
    </source>
</reference>
<comment type="caution">
    <text evidence="2">The sequence shown here is derived from an EMBL/GenBank/DDBJ whole genome shotgun (WGS) entry which is preliminary data.</text>
</comment>
<dbReference type="AlphaFoldDB" id="A0AAE1SP79"/>
<dbReference type="Proteomes" id="UP001291623">
    <property type="component" value="Unassembled WGS sequence"/>
</dbReference>
<keyword evidence="3" id="KW-1185">Reference proteome</keyword>
<sequence>MKTVSGKPTKTRPISLSKAASVISNFISDEAAGAGHSHAIAKYLNRASSSFNELDEFHREIKRRRSETATLSAMKPPAPEKMLKSKS</sequence>
<dbReference type="PANTHER" id="PTHR48227:SF1">
    <property type="entry name" value="DNA LIGASE 1-LIKE"/>
    <property type="match status" value="1"/>
</dbReference>
<evidence type="ECO:0000313" key="2">
    <source>
        <dbReference type="EMBL" id="KAK4373545.1"/>
    </source>
</evidence>
<organism evidence="2 3">
    <name type="scientific">Anisodus tanguticus</name>
    <dbReference type="NCBI Taxonomy" id="243964"/>
    <lineage>
        <taxon>Eukaryota</taxon>
        <taxon>Viridiplantae</taxon>
        <taxon>Streptophyta</taxon>
        <taxon>Embryophyta</taxon>
        <taxon>Tracheophyta</taxon>
        <taxon>Spermatophyta</taxon>
        <taxon>Magnoliopsida</taxon>
        <taxon>eudicotyledons</taxon>
        <taxon>Gunneridae</taxon>
        <taxon>Pentapetalae</taxon>
        <taxon>asterids</taxon>
        <taxon>lamiids</taxon>
        <taxon>Solanales</taxon>
        <taxon>Solanaceae</taxon>
        <taxon>Solanoideae</taxon>
        <taxon>Hyoscyameae</taxon>
        <taxon>Anisodus</taxon>
    </lineage>
</organism>
<dbReference type="PANTHER" id="PTHR48227">
    <property type="entry name" value="DNA TOPOISOMERASE 1-LIKE"/>
    <property type="match status" value="1"/>
</dbReference>
<feature type="region of interest" description="Disordered" evidence="1">
    <location>
        <begin position="63"/>
        <end position="87"/>
    </location>
</feature>
<protein>
    <submittedName>
        <fullName evidence="2">Uncharacterized protein</fullName>
    </submittedName>
</protein>
<gene>
    <name evidence="2" type="ORF">RND71_008929</name>
</gene>
<evidence type="ECO:0000256" key="1">
    <source>
        <dbReference type="SAM" id="MobiDB-lite"/>
    </source>
</evidence>
<dbReference type="EMBL" id="JAVYJV010000004">
    <property type="protein sequence ID" value="KAK4373545.1"/>
    <property type="molecule type" value="Genomic_DNA"/>
</dbReference>
<accession>A0AAE1SP79</accession>
<name>A0AAE1SP79_9SOLA</name>
<evidence type="ECO:0000313" key="3">
    <source>
        <dbReference type="Proteomes" id="UP001291623"/>
    </source>
</evidence>